<protein>
    <recommendedName>
        <fullName evidence="5">Clumping factor A</fullName>
    </recommendedName>
</protein>
<feature type="compositionally biased region" description="Low complexity" evidence="1">
    <location>
        <begin position="175"/>
        <end position="184"/>
    </location>
</feature>
<gene>
    <name evidence="3" type="ORF">CLV67_103595</name>
</gene>
<feature type="region of interest" description="Disordered" evidence="1">
    <location>
        <begin position="57"/>
        <end position="208"/>
    </location>
</feature>
<dbReference type="EMBL" id="PVMZ01000003">
    <property type="protein sequence ID" value="PRX23845.1"/>
    <property type="molecule type" value="Genomic_DNA"/>
</dbReference>
<evidence type="ECO:0008006" key="5">
    <source>
        <dbReference type="Google" id="ProtNLM"/>
    </source>
</evidence>
<name>A0A2T0KJY4_9ACTN</name>
<dbReference type="RefSeq" id="WP_106316985.1">
    <property type="nucleotide sequence ID" value="NZ_BOMO01000146.1"/>
</dbReference>
<keyword evidence="2" id="KW-0472">Membrane</keyword>
<sequence length="277" mass="28608">MIVASLLLIPVAVLFLALGLVNGSSSLLITSIVVSLLAAVALVIGTRQAAARRAAETSEAAHVRVGRPDRRAGHDPDFDEPVAPAPAFAEDSASAPAPTAGESVHYEEPAGRPSAADVDEARAAGARDTSTRLGDRGGSSVPVGADYADSDSADDSASRSAGLSADDGADEHAWRPAAAAAETPEPADEFADPDDDDPDDEPLPQSVRPADAVMVARFDTEVLVVDGRPRYHMADCPHLVGRLTEPLPANEAVELGFSPCGLCRPVDRLVAAVAQQR</sequence>
<keyword evidence="2" id="KW-1133">Transmembrane helix</keyword>
<dbReference type="Proteomes" id="UP000239415">
    <property type="component" value="Unassembled WGS sequence"/>
</dbReference>
<evidence type="ECO:0000256" key="1">
    <source>
        <dbReference type="SAM" id="MobiDB-lite"/>
    </source>
</evidence>
<feature type="transmembrane region" description="Helical" evidence="2">
    <location>
        <begin position="29"/>
        <end position="46"/>
    </location>
</feature>
<accession>A0A2T0KJY4</accession>
<comment type="caution">
    <text evidence="3">The sequence shown here is derived from an EMBL/GenBank/DDBJ whole genome shotgun (WGS) entry which is preliminary data.</text>
</comment>
<evidence type="ECO:0000313" key="4">
    <source>
        <dbReference type="Proteomes" id="UP000239415"/>
    </source>
</evidence>
<dbReference type="AlphaFoldDB" id="A0A2T0KJY4"/>
<proteinExistence type="predicted"/>
<organism evidence="3 4">
    <name type="scientific">Actinoplanes italicus</name>
    <dbReference type="NCBI Taxonomy" id="113567"/>
    <lineage>
        <taxon>Bacteria</taxon>
        <taxon>Bacillati</taxon>
        <taxon>Actinomycetota</taxon>
        <taxon>Actinomycetes</taxon>
        <taxon>Micromonosporales</taxon>
        <taxon>Micromonosporaceae</taxon>
        <taxon>Actinoplanes</taxon>
    </lineage>
</organism>
<reference evidence="3 4" key="1">
    <citation type="submission" date="2018-03" db="EMBL/GenBank/DDBJ databases">
        <title>Genomic Encyclopedia of Archaeal and Bacterial Type Strains, Phase II (KMG-II): from individual species to whole genera.</title>
        <authorList>
            <person name="Goeker M."/>
        </authorList>
    </citation>
    <scope>NUCLEOTIDE SEQUENCE [LARGE SCALE GENOMIC DNA]</scope>
    <source>
        <strain evidence="3 4">DSM 43146</strain>
    </source>
</reference>
<feature type="compositionally biased region" description="Acidic residues" evidence="1">
    <location>
        <begin position="185"/>
        <end position="202"/>
    </location>
</feature>
<dbReference type="OrthoDB" id="3638805at2"/>
<keyword evidence="4" id="KW-1185">Reference proteome</keyword>
<keyword evidence="2" id="KW-0812">Transmembrane</keyword>
<evidence type="ECO:0000256" key="2">
    <source>
        <dbReference type="SAM" id="Phobius"/>
    </source>
</evidence>
<evidence type="ECO:0000313" key="3">
    <source>
        <dbReference type="EMBL" id="PRX23845.1"/>
    </source>
</evidence>
<feature type="compositionally biased region" description="Basic and acidic residues" evidence="1">
    <location>
        <begin position="57"/>
        <end position="76"/>
    </location>
</feature>